<protein>
    <submittedName>
        <fullName evidence="1">Uncharacterized protein</fullName>
    </submittedName>
</protein>
<organism evidence="1 2">
    <name type="scientific">Monodon monoceros</name>
    <name type="common">Narwhal</name>
    <name type="synonym">Ceratodon monodon</name>
    <dbReference type="NCBI Taxonomy" id="40151"/>
    <lineage>
        <taxon>Eukaryota</taxon>
        <taxon>Metazoa</taxon>
        <taxon>Chordata</taxon>
        <taxon>Craniata</taxon>
        <taxon>Vertebrata</taxon>
        <taxon>Euteleostomi</taxon>
        <taxon>Mammalia</taxon>
        <taxon>Eutheria</taxon>
        <taxon>Laurasiatheria</taxon>
        <taxon>Artiodactyla</taxon>
        <taxon>Whippomorpha</taxon>
        <taxon>Cetacea</taxon>
        <taxon>Odontoceti</taxon>
        <taxon>Monodontidae</taxon>
        <taxon>Monodon</taxon>
    </lineage>
</organism>
<name>A0A4U1EZQ8_MONMO</name>
<comment type="caution">
    <text evidence="1">The sequence shown here is derived from an EMBL/GenBank/DDBJ whole genome shotgun (WGS) entry which is preliminary data.</text>
</comment>
<dbReference type="EMBL" id="RWIC01000555">
    <property type="protein sequence ID" value="TKC42324.1"/>
    <property type="molecule type" value="Genomic_DNA"/>
</dbReference>
<proteinExistence type="predicted"/>
<reference evidence="2" key="1">
    <citation type="journal article" date="2019" name="IScience">
        <title>Narwhal Genome Reveals Long-Term Low Genetic Diversity despite Current Large Abundance Size.</title>
        <authorList>
            <person name="Westbury M.V."/>
            <person name="Petersen B."/>
            <person name="Garde E."/>
            <person name="Heide-Jorgensen M.P."/>
            <person name="Lorenzen E.D."/>
        </authorList>
    </citation>
    <scope>NUCLEOTIDE SEQUENCE [LARGE SCALE GENOMIC DNA]</scope>
</reference>
<dbReference type="Proteomes" id="UP000308365">
    <property type="component" value="Unassembled WGS sequence"/>
</dbReference>
<accession>A0A4U1EZQ8</accession>
<evidence type="ECO:0000313" key="2">
    <source>
        <dbReference type="Proteomes" id="UP000308365"/>
    </source>
</evidence>
<gene>
    <name evidence="1" type="ORF">EI555_018027</name>
</gene>
<sequence>MEKPLYPTG</sequence>
<evidence type="ECO:0000313" key="1">
    <source>
        <dbReference type="EMBL" id="TKC42324.1"/>
    </source>
</evidence>